<feature type="domain" description="AAA+ ATPase" evidence="5">
    <location>
        <begin position="463"/>
        <end position="600"/>
    </location>
</feature>
<dbReference type="PANTHER" id="PTHR23077">
    <property type="entry name" value="AAA-FAMILY ATPASE"/>
    <property type="match status" value="1"/>
</dbReference>
<dbReference type="PROSITE" id="PS00674">
    <property type="entry name" value="AAA"/>
    <property type="match status" value="1"/>
</dbReference>
<dbReference type="GO" id="GO:0005524">
    <property type="term" value="F:ATP binding"/>
    <property type="evidence" value="ECO:0007669"/>
    <property type="project" value="UniProtKB-KW"/>
</dbReference>
<dbReference type="InterPro" id="IPR004201">
    <property type="entry name" value="Cdc48_dom2"/>
</dbReference>
<dbReference type="InterPro" id="IPR003593">
    <property type="entry name" value="AAA+_ATPase"/>
</dbReference>
<name>A0A1H2TA25_HALVA</name>
<evidence type="ECO:0000313" key="8">
    <source>
        <dbReference type="Proteomes" id="UP000182573"/>
    </source>
</evidence>
<dbReference type="SUPFAM" id="SSF52540">
    <property type="entry name" value="P-loop containing nucleoside triphosphate hydrolases"/>
    <property type="match status" value="2"/>
</dbReference>
<sequence>MVQNLELTVSVDEASEGIAVPTTVGTRIGLGGNGAVLIRKQRGQVQAATVRQADSVPTETARIGPQAAKTLGLRDGDRVTVEAADPAVATHISVAPVPQLSIRGGEGLVRDAVGDRPLLGGDTVTVSLFDGSLTVPVRVVSTQPAGPVTLVDDTVIEITDGPAPRRSNSGLDPLSEGAVGGYADTVATLETAVSTALLASDDVPGSVRNRAGVLLVGAHGVGKTHLLQHVAWLVDATIHPVDAGRLLSLDQDGARAYLDDVARAAQGSERGIVHIDGLDTVSADGGDKMRLLLRQWLDDISTLDGVTVVGEATSEDDVPVDIVQATRLSRTVTVPEPSRRDRAEILTTVATGARVSAEADLKATGEQAFGYVAADIVALWLHAVEAAVAREGAGDDPVVVSAADLEAARDAVEPSGIRGTVPEIPSTSFSDIGGLDGPKRELIRAVNWPLTKPDLFDSLDIDPPAGVLLYGPPGTGKTMLARAVASTSDANFIPVNGPELMNKYVGESERAVRRVFDQARSNAPSIVFFDEIDALGTTRSDDTDSGASARTVSQLLTELDGIEGREGVTVIATTNRRDRLDDALLRTGRFDRIVEVPLPDAADRAEIFDAHIGDRITGQVDLEAFAARTAGYSGSDIAAVVREAGLLAIEDHLRAQDDSDRSHRPISFRESHLEKALQSVDPSEEDQTDETTHRS</sequence>
<dbReference type="InterPro" id="IPR029067">
    <property type="entry name" value="CDC48_domain_2-like_sf"/>
</dbReference>
<dbReference type="SMART" id="SM00382">
    <property type="entry name" value="AAA"/>
    <property type="match status" value="2"/>
</dbReference>
<evidence type="ECO:0000256" key="3">
    <source>
        <dbReference type="ARBA" id="ARBA00022840"/>
    </source>
</evidence>
<dbReference type="InterPro" id="IPR041569">
    <property type="entry name" value="AAA_lid_3"/>
</dbReference>
<dbReference type="InterPro" id="IPR003959">
    <property type="entry name" value="ATPase_AAA_core"/>
</dbReference>
<evidence type="ECO:0000259" key="5">
    <source>
        <dbReference type="SMART" id="SM00382"/>
    </source>
</evidence>
<dbReference type="Gene3D" id="3.10.330.10">
    <property type="match status" value="1"/>
</dbReference>
<dbReference type="Gene3D" id="1.10.8.60">
    <property type="match status" value="2"/>
</dbReference>
<evidence type="ECO:0000256" key="1">
    <source>
        <dbReference type="ARBA" id="ARBA00022737"/>
    </source>
</evidence>
<dbReference type="Gene3D" id="3.40.50.300">
    <property type="entry name" value="P-loop containing nucleotide triphosphate hydrolases"/>
    <property type="match status" value="2"/>
</dbReference>
<keyword evidence="2" id="KW-0547">Nucleotide-binding</keyword>
<dbReference type="InterPro" id="IPR003960">
    <property type="entry name" value="ATPase_AAA_CS"/>
</dbReference>
<dbReference type="SMART" id="SM01072">
    <property type="entry name" value="CDC48_2"/>
    <property type="match status" value="1"/>
</dbReference>
<dbReference type="EMBL" id="FNOF01000003">
    <property type="protein sequence ID" value="SDW40806.1"/>
    <property type="molecule type" value="Genomic_DNA"/>
</dbReference>
<dbReference type="SUPFAM" id="SSF54585">
    <property type="entry name" value="Cdc48 domain 2-like"/>
    <property type="match status" value="1"/>
</dbReference>
<dbReference type="AlphaFoldDB" id="A0A1H2TA25"/>
<dbReference type="FunFam" id="3.40.50.300:FF:000018">
    <property type="entry name" value="Cell division control 48"/>
    <property type="match status" value="1"/>
</dbReference>
<dbReference type="PANTHER" id="PTHR23077:SF171">
    <property type="entry name" value="NUCLEAR VALOSIN-CONTAINING PROTEIN-LIKE"/>
    <property type="match status" value="1"/>
</dbReference>
<feature type="domain" description="CDC48" evidence="6">
    <location>
        <begin position="101"/>
        <end position="165"/>
    </location>
</feature>
<feature type="region of interest" description="Disordered" evidence="4">
    <location>
        <begin position="656"/>
        <end position="695"/>
    </location>
</feature>
<dbReference type="Proteomes" id="UP000182573">
    <property type="component" value="Unassembled WGS sequence"/>
</dbReference>
<keyword evidence="3" id="KW-0067">ATP-binding</keyword>
<reference evidence="7 8" key="1">
    <citation type="submission" date="2016-10" db="EMBL/GenBank/DDBJ databases">
        <authorList>
            <person name="de Groot N.N."/>
        </authorList>
    </citation>
    <scope>NUCLEOTIDE SEQUENCE [LARGE SCALE GENOMIC DNA]</scope>
    <source>
        <strain evidence="7 8">DSM 3756</strain>
    </source>
</reference>
<dbReference type="Pfam" id="PF00004">
    <property type="entry name" value="AAA"/>
    <property type="match status" value="2"/>
</dbReference>
<keyword evidence="1" id="KW-0677">Repeat</keyword>
<evidence type="ECO:0000259" key="6">
    <source>
        <dbReference type="SMART" id="SM01072"/>
    </source>
</evidence>
<dbReference type="Pfam" id="PF17862">
    <property type="entry name" value="AAA_lid_3"/>
    <property type="match status" value="1"/>
</dbReference>
<gene>
    <name evidence="7" type="ORF">SAMN05443574_103121</name>
</gene>
<evidence type="ECO:0000256" key="4">
    <source>
        <dbReference type="SAM" id="MobiDB-lite"/>
    </source>
</evidence>
<dbReference type="Pfam" id="PF02933">
    <property type="entry name" value="CDC48_2"/>
    <property type="match status" value="1"/>
</dbReference>
<dbReference type="CDD" id="cd00009">
    <property type="entry name" value="AAA"/>
    <property type="match status" value="1"/>
</dbReference>
<dbReference type="GO" id="GO:0016887">
    <property type="term" value="F:ATP hydrolysis activity"/>
    <property type="evidence" value="ECO:0007669"/>
    <property type="project" value="InterPro"/>
</dbReference>
<dbReference type="RefSeq" id="WP_004514989.1">
    <property type="nucleotide sequence ID" value="NZ_FNOF01000003.1"/>
</dbReference>
<dbReference type="InterPro" id="IPR027417">
    <property type="entry name" value="P-loop_NTPase"/>
</dbReference>
<feature type="compositionally biased region" description="Basic and acidic residues" evidence="4">
    <location>
        <begin position="656"/>
        <end position="675"/>
    </location>
</feature>
<organism evidence="7 8">
    <name type="scientific">Haloarcula vallismortis</name>
    <name type="common">Halobacterium vallismortis</name>
    <dbReference type="NCBI Taxonomy" id="28442"/>
    <lineage>
        <taxon>Archaea</taxon>
        <taxon>Methanobacteriati</taxon>
        <taxon>Methanobacteriota</taxon>
        <taxon>Stenosarchaea group</taxon>
        <taxon>Halobacteria</taxon>
        <taxon>Halobacteriales</taxon>
        <taxon>Haloarculaceae</taxon>
        <taxon>Haloarcula</taxon>
    </lineage>
</organism>
<accession>A0A1H2TA25</accession>
<protein>
    <submittedName>
        <fullName evidence="7">Transitional endoplasmic reticulum ATPase</fullName>
    </submittedName>
</protein>
<proteinExistence type="predicted"/>
<feature type="domain" description="AAA+ ATPase" evidence="5">
    <location>
        <begin position="209"/>
        <end position="350"/>
    </location>
</feature>
<evidence type="ECO:0000256" key="2">
    <source>
        <dbReference type="ARBA" id="ARBA00022741"/>
    </source>
</evidence>
<dbReference type="InterPro" id="IPR050168">
    <property type="entry name" value="AAA_ATPase_domain"/>
</dbReference>
<dbReference type="STRING" id="28442.SAMN05443574_103121"/>
<evidence type="ECO:0000313" key="7">
    <source>
        <dbReference type="EMBL" id="SDW40806.1"/>
    </source>
</evidence>